<dbReference type="AlphaFoldDB" id="A0A8H4STI1"/>
<dbReference type="EMBL" id="JABFAI010000376">
    <property type="protein sequence ID" value="KAF4945239.1"/>
    <property type="molecule type" value="Genomic_DNA"/>
</dbReference>
<gene>
    <name evidence="2" type="ORF">FGADI_12099</name>
</gene>
<reference evidence="2" key="2">
    <citation type="submission" date="2020-05" db="EMBL/GenBank/DDBJ databases">
        <authorList>
            <person name="Kim H.-S."/>
            <person name="Proctor R.H."/>
            <person name="Brown D.W."/>
        </authorList>
    </citation>
    <scope>NUCLEOTIDE SEQUENCE</scope>
    <source>
        <strain evidence="2">NRRL 45417</strain>
    </source>
</reference>
<evidence type="ECO:0000313" key="2">
    <source>
        <dbReference type="EMBL" id="KAF4945239.1"/>
    </source>
</evidence>
<evidence type="ECO:0000259" key="1">
    <source>
        <dbReference type="Pfam" id="PF24494"/>
    </source>
</evidence>
<sequence>MSDDKNTPMAEVEKIASKFDTLNITEQRGESQYRKPLEGALLAFDEAAAELLDCGTNIVKLLPFQDGVKKKDFESLYLIQTSAFELGKVGRLLSNAGIRAIVSLVTLLGDKTFFRVEDLLEYFKIPIEKIAQRIMREASSQDILWKVAEECYHQAASTTGELSPVDYLATSKWVDKEAKKEDWIKFWTRSVCKCPGGPTLFQPPDNSAINHSVKRPPKHMPRYLFRVWDDNSKGYNSEDVIASVLSQNAEASHNKIDIFSMDHQEASEMLHHHLDKGLSNTLQTNNIVSWSSSLIFVIQYANWRFCQRWLGQPGEIYVCTVDTSKFSRGQFARDKWLLNWFSNARLSDEESNFHNFRIKTTEYDNGEYLSQGKLHIEGRSCTMSLRDLKNAGLWYLYPEFNINDAKPADPVKNEWTNYVKYLRQEWLVTQKTTKAKVQCALNIAEKCFPGFDQDDMALLLLSFCERKLQREKPSFQNPFLPLVAVEDINYKEPAEVDRYSTLKKRLSELSESSGEHGMKLFEQLYVLEDVEED</sequence>
<dbReference type="Proteomes" id="UP000604273">
    <property type="component" value="Unassembled WGS sequence"/>
</dbReference>
<comment type="caution">
    <text evidence="2">The sequence shown here is derived from an EMBL/GenBank/DDBJ whole genome shotgun (WGS) entry which is preliminary data.</text>
</comment>
<dbReference type="Pfam" id="PF24494">
    <property type="entry name" value="DUF7587"/>
    <property type="match status" value="1"/>
</dbReference>
<reference evidence="2" key="1">
    <citation type="journal article" date="2020" name="BMC Genomics">
        <title>Correction to: Identification and distribution of gene clusters required for synthesis of sphingolipid metabolism inhibitors in diverse species of the filamentous fungus Fusarium.</title>
        <authorList>
            <person name="Kim H.S."/>
            <person name="Lohmar J.M."/>
            <person name="Busman M."/>
            <person name="Brown D.W."/>
            <person name="Naumann T.A."/>
            <person name="Divon H.H."/>
            <person name="Lysoe E."/>
            <person name="Uhlig S."/>
            <person name="Proctor R.H."/>
        </authorList>
    </citation>
    <scope>NUCLEOTIDE SEQUENCE</scope>
    <source>
        <strain evidence="2">NRRL 45417</strain>
    </source>
</reference>
<feature type="domain" description="DUF7587" evidence="1">
    <location>
        <begin position="220"/>
        <end position="376"/>
    </location>
</feature>
<evidence type="ECO:0000313" key="3">
    <source>
        <dbReference type="Proteomes" id="UP000604273"/>
    </source>
</evidence>
<dbReference type="OrthoDB" id="4152607at2759"/>
<dbReference type="InterPro" id="IPR056009">
    <property type="entry name" value="DUF7587"/>
</dbReference>
<keyword evidence="3" id="KW-1185">Reference proteome</keyword>
<proteinExistence type="predicted"/>
<name>A0A8H4STI1_9HYPO</name>
<organism evidence="2 3">
    <name type="scientific">Fusarium gaditjirri</name>
    <dbReference type="NCBI Taxonomy" id="282569"/>
    <lineage>
        <taxon>Eukaryota</taxon>
        <taxon>Fungi</taxon>
        <taxon>Dikarya</taxon>
        <taxon>Ascomycota</taxon>
        <taxon>Pezizomycotina</taxon>
        <taxon>Sordariomycetes</taxon>
        <taxon>Hypocreomycetidae</taxon>
        <taxon>Hypocreales</taxon>
        <taxon>Nectriaceae</taxon>
        <taxon>Fusarium</taxon>
        <taxon>Fusarium nisikadoi species complex</taxon>
    </lineage>
</organism>
<protein>
    <recommendedName>
        <fullName evidence="1">DUF7587 domain-containing protein</fullName>
    </recommendedName>
</protein>
<accession>A0A8H4STI1</accession>